<dbReference type="EnsemblMetazoa" id="XM_030987546">
    <property type="protein sequence ID" value="XP_030843406"/>
    <property type="gene ID" value="LOC100893857"/>
</dbReference>
<feature type="transmembrane region" description="Helical" evidence="10">
    <location>
        <begin position="164"/>
        <end position="186"/>
    </location>
</feature>
<feature type="domain" description="G-protein coupled receptors family 1 profile" evidence="11">
    <location>
        <begin position="22"/>
        <end position="427"/>
    </location>
</feature>
<reference evidence="13" key="1">
    <citation type="submission" date="2015-02" db="EMBL/GenBank/DDBJ databases">
        <title>Genome sequencing for Strongylocentrotus purpuratus.</title>
        <authorList>
            <person name="Murali S."/>
            <person name="Liu Y."/>
            <person name="Vee V."/>
            <person name="English A."/>
            <person name="Wang M."/>
            <person name="Skinner E."/>
            <person name="Han Y."/>
            <person name="Muzny D.M."/>
            <person name="Worley K.C."/>
            <person name="Gibbs R.A."/>
        </authorList>
    </citation>
    <scope>NUCLEOTIDE SEQUENCE</scope>
</reference>
<feature type="transmembrane region" description="Helical" evidence="10">
    <location>
        <begin position="117"/>
        <end position="141"/>
    </location>
</feature>
<evidence type="ECO:0000259" key="11">
    <source>
        <dbReference type="PROSITE" id="PS50262"/>
    </source>
</evidence>
<dbReference type="PANTHER" id="PTHR24238">
    <property type="entry name" value="G-PROTEIN COUPLED RECEPTOR"/>
    <property type="match status" value="1"/>
</dbReference>
<dbReference type="InParanoid" id="A0A7M7NY04"/>
<feature type="region of interest" description="Disordered" evidence="9">
    <location>
        <begin position="209"/>
        <end position="241"/>
    </location>
</feature>
<keyword evidence="6 8" id="KW-0675">Receptor</keyword>
<dbReference type="RefSeq" id="XP_030843406.1">
    <property type="nucleotide sequence ID" value="XM_030987546.1"/>
</dbReference>
<sequence>MNLVNSVSLFMEIVLVVFGIPGNVIIIVVSYLYARRSSTDLLIGFQAVIDLLASICAFYSIVMITGPDHVTDTFCKIKAFSLRYVRYTSLFFMAAIALDRFRVVCRPLDQRWSWKSVHIVILVLFCNMLGIAISVPLALVIVPRQFVSGVRCVRSVNQFPFFDLIYAIITTMLFFIALLVTSALYLKVFQVIRKQNRIRATMAAPPLSETVNNAPAEGSSDNGATSHHVQGISTVSGGNSTQEMTEVVQSGVVPRRRPLLLFKGAWRVAPDERREDCIVEMNGLGSANQPPMEDQSSIEQQQHDELLQPKQLKTMNLLTPNDHEGDINHSQMIRLGSPGQNPQDTRLQKKKKKKTTMQAAARKERQTTVMLLVITIIFFVSWLPGIIITHIPSQALRAFRISAFNNLLVIVGYALRNINHIVNVFIYTLMSRRFKQQCTQVIRKLLRRRQH</sequence>
<evidence type="ECO:0000313" key="13">
    <source>
        <dbReference type="Proteomes" id="UP000007110"/>
    </source>
</evidence>
<dbReference type="GO" id="GO:0007218">
    <property type="term" value="P:neuropeptide signaling pathway"/>
    <property type="evidence" value="ECO:0000318"/>
    <property type="project" value="GO_Central"/>
</dbReference>
<evidence type="ECO:0000256" key="3">
    <source>
        <dbReference type="ARBA" id="ARBA00022989"/>
    </source>
</evidence>
<reference evidence="12" key="2">
    <citation type="submission" date="2021-01" db="UniProtKB">
        <authorList>
            <consortium name="EnsemblMetazoa"/>
        </authorList>
    </citation>
    <scope>IDENTIFICATION</scope>
</reference>
<evidence type="ECO:0000313" key="12">
    <source>
        <dbReference type="EnsemblMetazoa" id="XP_030843406"/>
    </source>
</evidence>
<feature type="transmembrane region" description="Helical" evidence="10">
    <location>
        <begin position="13"/>
        <end position="34"/>
    </location>
</feature>
<protein>
    <recommendedName>
        <fullName evidence="11">G-protein coupled receptors family 1 profile domain-containing protein</fullName>
    </recommendedName>
</protein>
<evidence type="ECO:0000256" key="5">
    <source>
        <dbReference type="ARBA" id="ARBA00023136"/>
    </source>
</evidence>
<organism evidence="12 13">
    <name type="scientific">Strongylocentrotus purpuratus</name>
    <name type="common">Purple sea urchin</name>
    <dbReference type="NCBI Taxonomy" id="7668"/>
    <lineage>
        <taxon>Eukaryota</taxon>
        <taxon>Metazoa</taxon>
        <taxon>Echinodermata</taxon>
        <taxon>Eleutherozoa</taxon>
        <taxon>Echinozoa</taxon>
        <taxon>Echinoidea</taxon>
        <taxon>Euechinoidea</taxon>
        <taxon>Echinacea</taxon>
        <taxon>Camarodonta</taxon>
        <taxon>Echinidea</taxon>
        <taxon>Strongylocentrotidae</taxon>
        <taxon>Strongylocentrotus</taxon>
    </lineage>
</organism>
<keyword evidence="4 8" id="KW-0297">G-protein coupled receptor</keyword>
<feature type="transmembrane region" description="Helical" evidence="10">
    <location>
        <begin position="41"/>
        <end position="64"/>
    </location>
</feature>
<comment type="similarity">
    <text evidence="8">Belongs to the G-protein coupled receptor 1 family.</text>
</comment>
<evidence type="ECO:0000256" key="9">
    <source>
        <dbReference type="SAM" id="MobiDB-lite"/>
    </source>
</evidence>
<evidence type="ECO:0000256" key="10">
    <source>
        <dbReference type="SAM" id="Phobius"/>
    </source>
</evidence>
<evidence type="ECO:0000256" key="2">
    <source>
        <dbReference type="ARBA" id="ARBA00022692"/>
    </source>
</evidence>
<keyword evidence="5 10" id="KW-0472">Membrane</keyword>
<evidence type="ECO:0000256" key="1">
    <source>
        <dbReference type="ARBA" id="ARBA00004141"/>
    </source>
</evidence>
<evidence type="ECO:0000256" key="8">
    <source>
        <dbReference type="RuleBase" id="RU000688"/>
    </source>
</evidence>
<evidence type="ECO:0000256" key="4">
    <source>
        <dbReference type="ARBA" id="ARBA00023040"/>
    </source>
</evidence>
<dbReference type="PANTHER" id="PTHR24238:SF47">
    <property type="entry name" value="ECDYSTEROIDS_DOPAMINE RECEPTOR-RELATED"/>
    <property type="match status" value="1"/>
</dbReference>
<dbReference type="SUPFAM" id="SSF81321">
    <property type="entry name" value="Family A G protein-coupled receptor-like"/>
    <property type="match status" value="1"/>
</dbReference>
<dbReference type="PRINTS" id="PR00237">
    <property type="entry name" value="GPCRRHODOPSN"/>
</dbReference>
<feature type="transmembrane region" description="Helical" evidence="10">
    <location>
        <begin position="84"/>
        <end position="105"/>
    </location>
</feature>
<dbReference type="KEGG" id="spu:100893857"/>
<evidence type="ECO:0000256" key="7">
    <source>
        <dbReference type="ARBA" id="ARBA00023224"/>
    </source>
</evidence>
<dbReference type="InterPro" id="IPR000276">
    <property type="entry name" value="GPCR_Rhodpsn"/>
</dbReference>
<dbReference type="PROSITE" id="PS50262">
    <property type="entry name" value="G_PROTEIN_RECEP_F1_2"/>
    <property type="match status" value="1"/>
</dbReference>
<dbReference type="OrthoDB" id="2105199at2759"/>
<dbReference type="GO" id="GO:0008528">
    <property type="term" value="F:G protein-coupled peptide receptor activity"/>
    <property type="evidence" value="ECO:0000318"/>
    <property type="project" value="GO_Central"/>
</dbReference>
<dbReference type="Proteomes" id="UP000007110">
    <property type="component" value="Unassembled WGS sequence"/>
</dbReference>
<feature type="transmembrane region" description="Helical" evidence="10">
    <location>
        <begin position="369"/>
        <end position="391"/>
    </location>
</feature>
<proteinExistence type="inferred from homology"/>
<dbReference type="InterPro" id="IPR017452">
    <property type="entry name" value="GPCR_Rhodpsn_7TM"/>
</dbReference>
<dbReference type="PROSITE" id="PS00237">
    <property type="entry name" value="G_PROTEIN_RECEP_F1_1"/>
    <property type="match status" value="1"/>
</dbReference>
<keyword evidence="2 8" id="KW-0812">Transmembrane</keyword>
<dbReference type="OMA" id="HIVNVFI"/>
<feature type="transmembrane region" description="Helical" evidence="10">
    <location>
        <begin position="403"/>
        <end position="427"/>
    </location>
</feature>
<accession>A0A7M7NY04</accession>
<dbReference type="AlphaFoldDB" id="A0A7M7NY04"/>
<dbReference type="GeneID" id="100893857"/>
<dbReference type="GO" id="GO:0005886">
    <property type="term" value="C:plasma membrane"/>
    <property type="evidence" value="ECO:0000318"/>
    <property type="project" value="GO_Central"/>
</dbReference>
<dbReference type="Gene3D" id="1.20.1070.10">
    <property type="entry name" value="Rhodopsin 7-helix transmembrane proteins"/>
    <property type="match status" value="2"/>
</dbReference>
<feature type="region of interest" description="Disordered" evidence="9">
    <location>
        <begin position="333"/>
        <end position="361"/>
    </location>
</feature>
<keyword evidence="13" id="KW-1185">Reference proteome</keyword>
<evidence type="ECO:0000256" key="6">
    <source>
        <dbReference type="ARBA" id="ARBA00023170"/>
    </source>
</evidence>
<keyword evidence="7 8" id="KW-0807">Transducer</keyword>
<dbReference type="CDD" id="cd00637">
    <property type="entry name" value="7tm_classA_rhodopsin-like"/>
    <property type="match status" value="1"/>
</dbReference>
<dbReference type="Pfam" id="PF00001">
    <property type="entry name" value="7tm_1"/>
    <property type="match status" value="1"/>
</dbReference>
<comment type="subcellular location">
    <subcellularLocation>
        <location evidence="1">Membrane</location>
        <topology evidence="1">Multi-pass membrane protein</topology>
    </subcellularLocation>
</comment>
<dbReference type="SMART" id="SM01381">
    <property type="entry name" value="7TM_GPCR_Srsx"/>
    <property type="match status" value="1"/>
</dbReference>
<keyword evidence="3 10" id="KW-1133">Transmembrane helix</keyword>
<name>A0A7M7NY04_STRPU</name>